<feature type="transmembrane region" description="Helical" evidence="1">
    <location>
        <begin position="438"/>
        <end position="456"/>
    </location>
</feature>
<feature type="transmembrane region" description="Helical" evidence="1">
    <location>
        <begin position="323"/>
        <end position="341"/>
    </location>
</feature>
<keyword evidence="1" id="KW-1133">Transmembrane helix</keyword>
<protein>
    <submittedName>
        <fullName evidence="3">CPBP family intramembrane metalloprotease</fullName>
    </submittedName>
</protein>
<sequence>MTVKRAVLAVLTFIVVLVVGGALISSANQPQVTSRLQLYQTDLLLQATAWDGSDLSEQEADRVKTALLGKDPIETVIEQYEEVRQSAVAGLERSQQQAAMLTALQPARASSDEATQAQSIANQQQALIHRIDLRLGILQAQQQQQQQAIQTWQRLAQENTTATTAQTAAALADLWREPPQVSPGTEALLQNLDGWFRDRALEKLYRVENRPQDLALLTQQEQETAEETLLRLVVIGVMPTLGGLLGAILLVVLIGQRFVQKQKSVLAIAGDRGWTVPWTAETVWQVLIFGFFFIGQIVLPLLLKQTGLSFGTADSRGPALYALVFYLLMASIGLAVLYGSIRPYFPLPEGWFRFRLVAKWPLWGLGGYLVALPLMIGVSLLNQQLWQGQGGSNPLLQTVLEEHDPLALGIFLFTAAIAAPVFEEILFRGFLLPSLTRYMPVWGAIGLSSLIFAAAHLSLSEVLPLTVLGAVLGFVYARSRNLLSSILLHSTWNSVTMIGLFLLGGA</sequence>
<feature type="transmembrane region" description="Helical" evidence="1">
    <location>
        <begin position="486"/>
        <end position="504"/>
    </location>
</feature>
<keyword evidence="1" id="KW-0812">Transmembrane</keyword>
<dbReference type="Pfam" id="PF02517">
    <property type="entry name" value="Rce1-like"/>
    <property type="match status" value="1"/>
</dbReference>
<keyword evidence="1" id="KW-0472">Membrane</keyword>
<feature type="domain" description="CAAX prenyl protease 2/Lysostaphin resistance protein A-like" evidence="2">
    <location>
        <begin position="410"/>
        <end position="494"/>
    </location>
</feature>
<name>A0A8J7AEW9_9CYAN</name>
<feature type="transmembrane region" description="Helical" evidence="1">
    <location>
        <begin position="282"/>
        <end position="303"/>
    </location>
</feature>
<evidence type="ECO:0000259" key="2">
    <source>
        <dbReference type="Pfam" id="PF02517"/>
    </source>
</evidence>
<dbReference type="GO" id="GO:0008237">
    <property type="term" value="F:metallopeptidase activity"/>
    <property type="evidence" value="ECO:0007669"/>
    <property type="project" value="UniProtKB-KW"/>
</dbReference>
<keyword evidence="3" id="KW-0482">Metalloprotease</keyword>
<reference evidence="3" key="1">
    <citation type="submission" date="2020-10" db="EMBL/GenBank/DDBJ databases">
        <authorList>
            <person name="Castelo-Branco R."/>
            <person name="Eusebio N."/>
            <person name="Adriana R."/>
            <person name="Vieira A."/>
            <person name="Brugerolle De Fraissinette N."/>
            <person name="Rezende De Castro R."/>
            <person name="Schneider M.P."/>
            <person name="Vasconcelos V."/>
            <person name="Leao P.N."/>
        </authorList>
    </citation>
    <scope>NUCLEOTIDE SEQUENCE</scope>
    <source>
        <strain evidence="3">LEGE 07310</strain>
    </source>
</reference>
<dbReference type="EMBL" id="JADEXG010000003">
    <property type="protein sequence ID" value="MBE9076168.1"/>
    <property type="molecule type" value="Genomic_DNA"/>
</dbReference>
<feature type="transmembrane region" description="Helical" evidence="1">
    <location>
        <begin position="406"/>
        <end position="426"/>
    </location>
</feature>
<keyword evidence="3" id="KW-0378">Hydrolase</keyword>
<proteinExistence type="predicted"/>
<dbReference type="Proteomes" id="UP000636505">
    <property type="component" value="Unassembled WGS sequence"/>
</dbReference>
<keyword evidence="3" id="KW-0645">Protease</keyword>
<evidence type="ECO:0000256" key="1">
    <source>
        <dbReference type="SAM" id="Phobius"/>
    </source>
</evidence>
<dbReference type="GO" id="GO:0080120">
    <property type="term" value="P:CAAX-box protein maturation"/>
    <property type="evidence" value="ECO:0007669"/>
    <property type="project" value="UniProtKB-ARBA"/>
</dbReference>
<accession>A0A8J7AEW9</accession>
<evidence type="ECO:0000313" key="3">
    <source>
        <dbReference type="EMBL" id="MBE9076168.1"/>
    </source>
</evidence>
<evidence type="ECO:0000313" key="4">
    <source>
        <dbReference type="Proteomes" id="UP000636505"/>
    </source>
</evidence>
<dbReference type="GO" id="GO:0004175">
    <property type="term" value="F:endopeptidase activity"/>
    <property type="evidence" value="ECO:0007669"/>
    <property type="project" value="UniProtKB-ARBA"/>
</dbReference>
<keyword evidence="4" id="KW-1185">Reference proteome</keyword>
<dbReference type="InterPro" id="IPR003675">
    <property type="entry name" value="Rce1/LyrA-like_dom"/>
</dbReference>
<gene>
    <name evidence="3" type="ORF">IQ241_02470</name>
</gene>
<feature type="transmembrane region" description="Helical" evidence="1">
    <location>
        <begin position="229"/>
        <end position="254"/>
    </location>
</feature>
<dbReference type="PANTHER" id="PTHR43592">
    <property type="entry name" value="CAAX AMINO TERMINAL PROTEASE"/>
    <property type="match status" value="1"/>
</dbReference>
<feature type="transmembrane region" description="Helical" evidence="1">
    <location>
        <begin position="362"/>
        <end position="386"/>
    </location>
</feature>
<organism evidence="3 4">
    <name type="scientific">Vasconcelosia minhoensis LEGE 07310</name>
    <dbReference type="NCBI Taxonomy" id="915328"/>
    <lineage>
        <taxon>Bacteria</taxon>
        <taxon>Bacillati</taxon>
        <taxon>Cyanobacteriota</taxon>
        <taxon>Cyanophyceae</taxon>
        <taxon>Nodosilineales</taxon>
        <taxon>Cymatolegaceae</taxon>
        <taxon>Vasconcelosia</taxon>
        <taxon>Vasconcelosia minhoensis</taxon>
    </lineage>
</organism>
<comment type="caution">
    <text evidence="3">The sequence shown here is derived from an EMBL/GenBank/DDBJ whole genome shotgun (WGS) entry which is preliminary data.</text>
</comment>
<dbReference type="PANTHER" id="PTHR43592:SF15">
    <property type="entry name" value="CAAX AMINO TERMINAL PROTEASE FAMILY PROTEIN"/>
    <property type="match status" value="1"/>
</dbReference>
<dbReference type="AlphaFoldDB" id="A0A8J7AEW9"/>
<dbReference type="RefSeq" id="WP_193904850.1">
    <property type="nucleotide sequence ID" value="NZ_JADEXG010000003.1"/>
</dbReference>